<reference evidence="3" key="1">
    <citation type="submission" date="2018-12" db="EMBL/GenBank/DDBJ databases">
        <title>Tengunoibacter tsumagoiensis gen. nov., sp. nov., Dictyobacter kobayashii sp. nov., D. alpinus sp. nov., and D. joshuensis sp. nov. and description of Dictyobacteraceae fam. nov. within the order Ktedonobacterales isolated from Tengu-no-mugimeshi.</title>
        <authorList>
            <person name="Wang C.M."/>
            <person name="Zheng Y."/>
            <person name="Sakai Y."/>
            <person name="Toyoda A."/>
            <person name="Minakuchi Y."/>
            <person name="Abe K."/>
            <person name="Yokota A."/>
            <person name="Yabe S."/>
        </authorList>
    </citation>
    <scope>NUCLEOTIDE SEQUENCE [LARGE SCALE GENOMIC DNA]</scope>
    <source>
        <strain evidence="3">Uno11</strain>
    </source>
</reference>
<keyword evidence="1" id="KW-0812">Transmembrane</keyword>
<dbReference type="RefSeq" id="WP_126551983.1">
    <property type="nucleotide sequence ID" value="NZ_BIFS01000001.1"/>
</dbReference>
<gene>
    <name evidence="2" type="ORF">KDK_40830</name>
</gene>
<organism evidence="2 3">
    <name type="scientific">Dictyobacter kobayashii</name>
    <dbReference type="NCBI Taxonomy" id="2014872"/>
    <lineage>
        <taxon>Bacteria</taxon>
        <taxon>Bacillati</taxon>
        <taxon>Chloroflexota</taxon>
        <taxon>Ktedonobacteria</taxon>
        <taxon>Ktedonobacterales</taxon>
        <taxon>Dictyobacteraceae</taxon>
        <taxon>Dictyobacter</taxon>
    </lineage>
</organism>
<dbReference type="Proteomes" id="UP000287188">
    <property type="component" value="Unassembled WGS sequence"/>
</dbReference>
<feature type="transmembrane region" description="Helical" evidence="1">
    <location>
        <begin position="70"/>
        <end position="89"/>
    </location>
</feature>
<feature type="transmembrane region" description="Helical" evidence="1">
    <location>
        <begin position="31"/>
        <end position="50"/>
    </location>
</feature>
<dbReference type="OrthoDB" id="163295at2"/>
<proteinExistence type="predicted"/>
<keyword evidence="1" id="KW-1133">Transmembrane helix</keyword>
<dbReference type="AlphaFoldDB" id="A0A402AMD4"/>
<dbReference type="EMBL" id="BIFS01000001">
    <property type="protein sequence ID" value="GCE20283.1"/>
    <property type="molecule type" value="Genomic_DNA"/>
</dbReference>
<sequence length="113" mass="12785">MAPRQWDAHSQQQRYIQHWQGRHPLIQHHPVLVSLSLIGSAFILAIASYFSDTLFPVLAFIGASPTLPCLLLAVVLGTCGILTSIINIIEHVEQRRAYIIVSPDLKEQRYDRN</sequence>
<name>A0A402AMD4_9CHLR</name>
<keyword evidence="1" id="KW-0472">Membrane</keyword>
<comment type="caution">
    <text evidence="2">The sequence shown here is derived from an EMBL/GenBank/DDBJ whole genome shotgun (WGS) entry which is preliminary data.</text>
</comment>
<keyword evidence="3" id="KW-1185">Reference proteome</keyword>
<protein>
    <submittedName>
        <fullName evidence="2">Uncharacterized protein</fullName>
    </submittedName>
</protein>
<evidence type="ECO:0000313" key="3">
    <source>
        <dbReference type="Proteomes" id="UP000287188"/>
    </source>
</evidence>
<evidence type="ECO:0000256" key="1">
    <source>
        <dbReference type="SAM" id="Phobius"/>
    </source>
</evidence>
<accession>A0A402AMD4</accession>
<evidence type="ECO:0000313" key="2">
    <source>
        <dbReference type="EMBL" id="GCE20283.1"/>
    </source>
</evidence>